<evidence type="ECO:0000313" key="5">
    <source>
        <dbReference type="EMBL" id="HJC04962.1"/>
    </source>
</evidence>
<feature type="non-terminal residue" evidence="5">
    <location>
        <position position="1"/>
    </location>
</feature>
<organism evidence="5 6">
    <name type="scientific">Candidatus Enterocloster excrementipullorum</name>
    <dbReference type="NCBI Taxonomy" id="2838559"/>
    <lineage>
        <taxon>Bacteria</taxon>
        <taxon>Bacillati</taxon>
        <taxon>Bacillota</taxon>
        <taxon>Clostridia</taxon>
        <taxon>Lachnospirales</taxon>
        <taxon>Lachnospiraceae</taxon>
        <taxon>Enterocloster</taxon>
    </lineage>
</organism>
<name>A0A9D2MY64_9FIRM</name>
<dbReference type="InterPro" id="IPR013762">
    <property type="entry name" value="Integrase-like_cat_sf"/>
</dbReference>
<keyword evidence="2" id="KW-0238">DNA-binding</keyword>
<dbReference type="InterPro" id="IPR002104">
    <property type="entry name" value="Integrase_catalytic"/>
</dbReference>
<evidence type="ECO:0000313" key="6">
    <source>
        <dbReference type="Proteomes" id="UP000823910"/>
    </source>
</evidence>
<dbReference type="GO" id="GO:0015074">
    <property type="term" value="P:DNA integration"/>
    <property type="evidence" value="ECO:0007669"/>
    <property type="project" value="InterPro"/>
</dbReference>
<dbReference type="PROSITE" id="PS51898">
    <property type="entry name" value="TYR_RECOMBINASE"/>
    <property type="match status" value="1"/>
</dbReference>
<dbReference type="AlphaFoldDB" id="A0A9D2MY64"/>
<evidence type="ECO:0000259" key="4">
    <source>
        <dbReference type="PROSITE" id="PS51898"/>
    </source>
</evidence>
<evidence type="ECO:0000256" key="2">
    <source>
        <dbReference type="ARBA" id="ARBA00023125"/>
    </source>
</evidence>
<dbReference type="PANTHER" id="PTHR30349:SF41">
    <property type="entry name" value="INTEGRASE_RECOMBINASE PROTEIN MJ0367-RELATED"/>
    <property type="match status" value="1"/>
</dbReference>
<dbReference type="Proteomes" id="UP000823910">
    <property type="component" value="Unassembled WGS sequence"/>
</dbReference>
<dbReference type="SUPFAM" id="SSF56349">
    <property type="entry name" value="DNA breaking-rejoining enzymes"/>
    <property type="match status" value="1"/>
</dbReference>
<dbReference type="GO" id="GO:0003677">
    <property type="term" value="F:DNA binding"/>
    <property type="evidence" value="ECO:0007669"/>
    <property type="project" value="UniProtKB-KW"/>
</dbReference>
<keyword evidence="3" id="KW-0233">DNA recombination</keyword>
<comment type="similarity">
    <text evidence="1">Belongs to the 'phage' integrase family.</text>
</comment>
<dbReference type="EMBL" id="DWWT01000008">
    <property type="protein sequence ID" value="HJC04962.1"/>
    <property type="molecule type" value="Genomic_DNA"/>
</dbReference>
<gene>
    <name evidence="5" type="ORF">H9704_02205</name>
</gene>
<dbReference type="Pfam" id="PF00589">
    <property type="entry name" value="Phage_integrase"/>
    <property type="match status" value="1"/>
</dbReference>
<dbReference type="PANTHER" id="PTHR30349">
    <property type="entry name" value="PHAGE INTEGRASE-RELATED"/>
    <property type="match status" value="1"/>
</dbReference>
<evidence type="ECO:0000256" key="3">
    <source>
        <dbReference type="ARBA" id="ARBA00023172"/>
    </source>
</evidence>
<accession>A0A9D2MY64</accession>
<dbReference type="InterPro" id="IPR011010">
    <property type="entry name" value="DNA_brk_join_enz"/>
</dbReference>
<dbReference type="GO" id="GO:0006310">
    <property type="term" value="P:DNA recombination"/>
    <property type="evidence" value="ECO:0007669"/>
    <property type="project" value="UniProtKB-KW"/>
</dbReference>
<reference evidence="5" key="2">
    <citation type="submission" date="2021-04" db="EMBL/GenBank/DDBJ databases">
        <authorList>
            <person name="Gilroy R."/>
        </authorList>
    </citation>
    <scope>NUCLEOTIDE SEQUENCE</scope>
    <source>
        <strain evidence="5">CHK180-15479</strain>
    </source>
</reference>
<proteinExistence type="inferred from homology"/>
<dbReference type="InterPro" id="IPR050090">
    <property type="entry name" value="Tyrosine_recombinase_XerCD"/>
</dbReference>
<feature type="domain" description="Tyr recombinase" evidence="4">
    <location>
        <begin position="330"/>
        <end position="541"/>
    </location>
</feature>
<comment type="caution">
    <text evidence="5">The sequence shown here is derived from an EMBL/GenBank/DDBJ whole genome shotgun (WGS) entry which is preliminary data.</text>
</comment>
<evidence type="ECO:0000256" key="1">
    <source>
        <dbReference type="ARBA" id="ARBA00008857"/>
    </source>
</evidence>
<sequence length="558" mass="65039">TAPNQKKWSSIMIFYNYLKELKWSYTHNHGLFLNENEIVELTRGSETEVQEKIALNCYGEAHTEGKSKKPLGYNIFNVMADYRQLDKLQRKTIEFLVSTGIGNNMPRKKKQEFTIVFQGTKKEKEEGKGRLMIYVPLLNGGRSAVYGKTDKEVTIKAYKRQLEDRQSAFLEELSKLDNEALEKLDIRLISLMEEQSRTSDKDADTKKVLTFEEAFMHAVHTRVAKKEIKGQTRDNYINVYNRIFKNNKGFTQRPISEIETDDVYDILEEVVNRGITRHNFVNPYVVVRLPFRFIMSLRKTDPYKVSLQVSLDELAEKVKGFNNRFTIPKKEEEAYNEEDVDDCISAIYKLMSRKPNIKSRYYLIMANFYLGLRAGELAALSVEDVDMDQKVLYVRHSKTTKKEYDENMQPGKYLHEIGDTKTPNAVRELQIVDEVYEIFTELFAYRKRKGYRGKYLISDDGRAKDYTGALKGAYRQIRIEMANNIHGHLQRKTFATMNYLNPNVEDKELQKMLGHSSLVTTLNKYILPMRKSREKLRAAVQSTYSKKIQQNSAENTTK</sequence>
<reference evidence="5" key="1">
    <citation type="journal article" date="2021" name="PeerJ">
        <title>Extensive microbial diversity within the chicken gut microbiome revealed by metagenomics and culture.</title>
        <authorList>
            <person name="Gilroy R."/>
            <person name="Ravi A."/>
            <person name="Getino M."/>
            <person name="Pursley I."/>
            <person name="Horton D.L."/>
            <person name="Alikhan N.F."/>
            <person name="Baker D."/>
            <person name="Gharbi K."/>
            <person name="Hall N."/>
            <person name="Watson M."/>
            <person name="Adriaenssens E.M."/>
            <person name="Foster-Nyarko E."/>
            <person name="Jarju S."/>
            <person name="Secka A."/>
            <person name="Antonio M."/>
            <person name="Oren A."/>
            <person name="Chaudhuri R.R."/>
            <person name="La Ragione R."/>
            <person name="Hildebrand F."/>
            <person name="Pallen M.J."/>
        </authorList>
    </citation>
    <scope>NUCLEOTIDE SEQUENCE</scope>
    <source>
        <strain evidence="5">CHK180-15479</strain>
    </source>
</reference>
<protein>
    <submittedName>
        <fullName evidence="5">Tyrosine-type recombinase/integrase</fullName>
    </submittedName>
</protein>
<dbReference type="Gene3D" id="1.10.443.10">
    <property type="entry name" value="Intergrase catalytic core"/>
    <property type="match status" value="1"/>
</dbReference>